<keyword evidence="3" id="KW-1185">Reference proteome</keyword>
<feature type="region of interest" description="Disordered" evidence="2">
    <location>
        <begin position="144"/>
        <end position="184"/>
    </location>
</feature>
<dbReference type="Proteomes" id="UP000887565">
    <property type="component" value="Unplaced"/>
</dbReference>
<dbReference type="AlphaFoldDB" id="A0A915I5H9"/>
<name>A0A915I5H9_ROMCU</name>
<dbReference type="WBParaSite" id="nRc.2.0.1.t08644-RA">
    <property type="protein sequence ID" value="nRc.2.0.1.t08644-RA"/>
    <property type="gene ID" value="nRc.2.0.1.g08644"/>
</dbReference>
<keyword evidence="1" id="KW-0175">Coiled coil</keyword>
<feature type="coiled-coil region" evidence="1">
    <location>
        <begin position="209"/>
        <end position="243"/>
    </location>
</feature>
<reference evidence="4" key="1">
    <citation type="submission" date="2022-11" db="UniProtKB">
        <authorList>
            <consortium name="WormBaseParasite"/>
        </authorList>
    </citation>
    <scope>IDENTIFICATION</scope>
</reference>
<sequence length="290" mass="31885">MPANQNQFSQEDSGISRLTGDESDSGGVLGNSRNNAARNLRPPASSGIVVRRRLRSTHFDHAANGALDRAADKFVVGKHLSCGDVVSEFDHVTSGEPLGMLSNLRHTLAYVHRQAGSIRGRRPVYLAVVSLRKTRFSAAVAAPATGGGASDAAHPSSNLSPTDGHVTSETTLTLDRSGGDVVPPPSTILRAQSARENCFENTPNLHTNYDNMTQMNRSVKLDLMNLRKEMADMQMECDRLIEAGEFFERRRKEEREKRMLGKLTNMITILSFKVRISKIKLISFLIDLII</sequence>
<evidence type="ECO:0000313" key="4">
    <source>
        <dbReference type="WBParaSite" id="nRc.2.0.1.t08644-RA"/>
    </source>
</evidence>
<evidence type="ECO:0000256" key="1">
    <source>
        <dbReference type="SAM" id="Coils"/>
    </source>
</evidence>
<evidence type="ECO:0000313" key="3">
    <source>
        <dbReference type="Proteomes" id="UP000887565"/>
    </source>
</evidence>
<protein>
    <submittedName>
        <fullName evidence="4">Uncharacterized protein</fullName>
    </submittedName>
</protein>
<feature type="region of interest" description="Disordered" evidence="2">
    <location>
        <begin position="1"/>
        <end position="44"/>
    </location>
</feature>
<feature type="compositionally biased region" description="Polar residues" evidence="2">
    <location>
        <begin position="1"/>
        <end position="13"/>
    </location>
</feature>
<evidence type="ECO:0000256" key="2">
    <source>
        <dbReference type="SAM" id="MobiDB-lite"/>
    </source>
</evidence>
<feature type="compositionally biased region" description="Polar residues" evidence="2">
    <location>
        <begin position="155"/>
        <end position="174"/>
    </location>
</feature>
<accession>A0A915I5H9</accession>
<organism evidence="3 4">
    <name type="scientific">Romanomermis culicivorax</name>
    <name type="common">Nematode worm</name>
    <dbReference type="NCBI Taxonomy" id="13658"/>
    <lineage>
        <taxon>Eukaryota</taxon>
        <taxon>Metazoa</taxon>
        <taxon>Ecdysozoa</taxon>
        <taxon>Nematoda</taxon>
        <taxon>Enoplea</taxon>
        <taxon>Dorylaimia</taxon>
        <taxon>Mermithida</taxon>
        <taxon>Mermithoidea</taxon>
        <taxon>Mermithidae</taxon>
        <taxon>Romanomermis</taxon>
    </lineage>
</organism>
<proteinExistence type="predicted"/>